<comment type="caution">
    <text evidence="1">The sequence shown here is derived from an EMBL/GenBank/DDBJ whole genome shotgun (WGS) entry which is preliminary data.</text>
</comment>
<gene>
    <name evidence="1" type="ORF">ACFPWU_02770</name>
</gene>
<accession>A0ABW1QSZ3</accession>
<dbReference type="Proteomes" id="UP001596098">
    <property type="component" value="Unassembled WGS sequence"/>
</dbReference>
<proteinExistence type="predicted"/>
<evidence type="ECO:0000313" key="2">
    <source>
        <dbReference type="Proteomes" id="UP001596098"/>
    </source>
</evidence>
<dbReference type="RefSeq" id="WP_128219746.1">
    <property type="nucleotide sequence ID" value="NZ_CP034929.1"/>
</dbReference>
<dbReference type="InterPro" id="IPR054206">
    <property type="entry name" value="DUF6912"/>
</dbReference>
<dbReference type="Pfam" id="PF21853">
    <property type="entry name" value="DUF6912"/>
    <property type="match status" value="1"/>
</dbReference>
<reference evidence="2" key="1">
    <citation type="journal article" date="2019" name="Int. J. Syst. Evol. Microbiol.">
        <title>The Global Catalogue of Microorganisms (GCM) 10K type strain sequencing project: providing services to taxonomists for standard genome sequencing and annotation.</title>
        <authorList>
            <consortium name="The Broad Institute Genomics Platform"/>
            <consortium name="The Broad Institute Genome Sequencing Center for Infectious Disease"/>
            <person name="Wu L."/>
            <person name="Ma J."/>
        </authorList>
    </citation>
    <scope>NUCLEOTIDE SEQUENCE [LARGE SCALE GENOMIC DNA]</scope>
    <source>
        <strain evidence="2">DFY28</strain>
    </source>
</reference>
<sequence>MSVRIYLPTTTDVLAQEVVAGEFVVAEGVEPVVAESDDEGDEYAALLTAADASTAMAVERGVAGLRRVVLVFETDAVPVAGAKLPVRQLVSAHVDVEDRDTDSDPDDDLAWFIPSELPHLL</sequence>
<keyword evidence="2" id="KW-1185">Reference proteome</keyword>
<organism evidence="1 2">
    <name type="scientific">Nocardioides yefusunii</name>
    <dbReference type="NCBI Taxonomy" id="2500546"/>
    <lineage>
        <taxon>Bacteria</taxon>
        <taxon>Bacillati</taxon>
        <taxon>Actinomycetota</taxon>
        <taxon>Actinomycetes</taxon>
        <taxon>Propionibacteriales</taxon>
        <taxon>Nocardioidaceae</taxon>
        <taxon>Nocardioides</taxon>
    </lineage>
</organism>
<dbReference type="EMBL" id="JBHSQI010000002">
    <property type="protein sequence ID" value="MFC6152586.1"/>
    <property type="molecule type" value="Genomic_DNA"/>
</dbReference>
<name>A0ABW1QSZ3_9ACTN</name>
<protein>
    <submittedName>
        <fullName evidence="1">DUF6912 family protein</fullName>
    </submittedName>
</protein>
<evidence type="ECO:0000313" key="1">
    <source>
        <dbReference type="EMBL" id="MFC6152586.1"/>
    </source>
</evidence>